<name>A0A366E6M5_9BACI</name>
<evidence type="ECO:0000313" key="1">
    <source>
        <dbReference type="EMBL" id="RBO97144.1"/>
    </source>
</evidence>
<sequence>MDNYYAYQMMSPNHTDGMIQPKPVVVMEPYVYAATRSLVGKYVVIETSRGSISGMVKDAKPDHLAIQQRDSTFFVRLCEIVWIMPDTIK</sequence>
<protein>
    <submittedName>
        <fullName evidence="1">Uncharacterized protein DUF2642</fullName>
    </submittedName>
</protein>
<accession>A0A366E6M5</accession>
<dbReference type="AlphaFoldDB" id="A0A366E6M5"/>
<dbReference type="RefSeq" id="WP_245911388.1">
    <property type="nucleotide sequence ID" value="NZ_BAABQN010000007.1"/>
</dbReference>
<proteinExistence type="predicted"/>
<keyword evidence="2" id="KW-1185">Reference proteome</keyword>
<dbReference type="Proteomes" id="UP000252254">
    <property type="component" value="Unassembled WGS sequence"/>
</dbReference>
<reference evidence="1 2" key="1">
    <citation type="submission" date="2018-06" db="EMBL/GenBank/DDBJ databases">
        <title>Genomic Encyclopedia of Type Strains, Phase IV (KMG-IV): sequencing the most valuable type-strain genomes for metagenomic binning, comparative biology and taxonomic classification.</title>
        <authorList>
            <person name="Goeker M."/>
        </authorList>
    </citation>
    <scope>NUCLEOTIDE SEQUENCE [LARGE SCALE GENOMIC DNA]</scope>
    <source>
        <strain evidence="1 2">DSM 15140</strain>
    </source>
</reference>
<dbReference type="InterPro" id="IPR020139">
    <property type="entry name" value="DUF2642"/>
</dbReference>
<dbReference type="EMBL" id="QNRI01000007">
    <property type="protein sequence ID" value="RBO97144.1"/>
    <property type="molecule type" value="Genomic_DNA"/>
</dbReference>
<gene>
    <name evidence="1" type="ORF">DES48_10761</name>
</gene>
<dbReference type="Pfam" id="PF10842">
    <property type="entry name" value="DUF2642"/>
    <property type="match status" value="1"/>
</dbReference>
<evidence type="ECO:0000313" key="2">
    <source>
        <dbReference type="Proteomes" id="UP000252254"/>
    </source>
</evidence>
<organism evidence="1 2">
    <name type="scientific">Paraliobacillus ryukyuensis</name>
    <dbReference type="NCBI Taxonomy" id="200904"/>
    <lineage>
        <taxon>Bacteria</taxon>
        <taxon>Bacillati</taxon>
        <taxon>Bacillota</taxon>
        <taxon>Bacilli</taxon>
        <taxon>Bacillales</taxon>
        <taxon>Bacillaceae</taxon>
        <taxon>Paraliobacillus</taxon>
    </lineage>
</organism>
<comment type="caution">
    <text evidence="1">The sequence shown here is derived from an EMBL/GenBank/DDBJ whole genome shotgun (WGS) entry which is preliminary data.</text>
</comment>